<keyword evidence="2" id="KW-1185">Reference proteome</keyword>
<dbReference type="EMBL" id="QRBI01000104">
    <property type="protein sequence ID" value="RMC15801.1"/>
    <property type="molecule type" value="Genomic_DNA"/>
</dbReference>
<name>A0A3M0KT00_HIRRU</name>
<protein>
    <recommendedName>
        <fullName evidence="3">Reverse transcriptase domain-containing protein</fullName>
    </recommendedName>
</protein>
<organism evidence="1 2">
    <name type="scientific">Hirundo rustica rustica</name>
    <dbReference type="NCBI Taxonomy" id="333673"/>
    <lineage>
        <taxon>Eukaryota</taxon>
        <taxon>Metazoa</taxon>
        <taxon>Chordata</taxon>
        <taxon>Craniata</taxon>
        <taxon>Vertebrata</taxon>
        <taxon>Euteleostomi</taxon>
        <taxon>Archelosauria</taxon>
        <taxon>Archosauria</taxon>
        <taxon>Dinosauria</taxon>
        <taxon>Saurischia</taxon>
        <taxon>Theropoda</taxon>
        <taxon>Coelurosauria</taxon>
        <taxon>Aves</taxon>
        <taxon>Neognathae</taxon>
        <taxon>Neoaves</taxon>
        <taxon>Telluraves</taxon>
        <taxon>Australaves</taxon>
        <taxon>Passeriformes</taxon>
        <taxon>Sylvioidea</taxon>
        <taxon>Hirundinidae</taxon>
        <taxon>Hirundo</taxon>
    </lineage>
</organism>
<evidence type="ECO:0000313" key="1">
    <source>
        <dbReference type="EMBL" id="RMC15801.1"/>
    </source>
</evidence>
<evidence type="ECO:0000313" key="2">
    <source>
        <dbReference type="Proteomes" id="UP000269221"/>
    </source>
</evidence>
<dbReference type="AlphaFoldDB" id="A0A3M0KT00"/>
<reference evidence="1 2" key="1">
    <citation type="submission" date="2018-07" db="EMBL/GenBank/DDBJ databases">
        <title>A high quality draft genome assembly of the barn swallow (H. rustica rustica).</title>
        <authorList>
            <person name="Formenti G."/>
            <person name="Chiara M."/>
            <person name="Poveda L."/>
            <person name="Francoijs K.-J."/>
            <person name="Bonisoli-Alquati A."/>
            <person name="Canova L."/>
            <person name="Gianfranceschi L."/>
            <person name="Horner D.S."/>
            <person name="Saino N."/>
        </authorList>
    </citation>
    <scope>NUCLEOTIDE SEQUENCE [LARGE SCALE GENOMIC DNA]</scope>
    <source>
        <strain evidence="1">Chelidonia</strain>
        <tissue evidence="1">Blood</tissue>
    </source>
</reference>
<sequence length="112" mass="12691">MRLLLNQMCVLLVEDTDKAELPNAFFLSVLLLLSALKSLRPLEEKKTGERKTEGIIYLNFSKAFDTVCCNIPLGKLKKDEWDSSRTDGPTNAWITLYNYLVDAGDTSFLPIF</sequence>
<comment type="caution">
    <text evidence="1">The sequence shown here is derived from an EMBL/GenBank/DDBJ whole genome shotgun (WGS) entry which is preliminary data.</text>
</comment>
<evidence type="ECO:0008006" key="3">
    <source>
        <dbReference type="Google" id="ProtNLM"/>
    </source>
</evidence>
<dbReference type="Proteomes" id="UP000269221">
    <property type="component" value="Unassembled WGS sequence"/>
</dbReference>
<accession>A0A3M0KT00</accession>
<proteinExistence type="predicted"/>
<gene>
    <name evidence="1" type="ORF">DUI87_08005</name>
</gene>